<feature type="transmembrane region" description="Helical" evidence="2">
    <location>
        <begin position="31"/>
        <end position="51"/>
    </location>
</feature>
<feature type="region of interest" description="Disordered" evidence="1">
    <location>
        <begin position="290"/>
        <end position="325"/>
    </location>
</feature>
<keyword evidence="4" id="KW-1185">Reference proteome</keyword>
<proteinExistence type="predicted"/>
<keyword evidence="2" id="KW-0472">Membrane</keyword>
<reference evidence="3 4" key="1">
    <citation type="submission" date="2020-05" db="EMBL/GenBank/DDBJ databases">
        <title>Erythrobacter mangrovi sp. nov., isolated from rhizosphere soil of mangrove plant (Kandelia candel).</title>
        <authorList>
            <person name="Ye Y.H."/>
        </authorList>
    </citation>
    <scope>NUCLEOTIDE SEQUENCE [LARGE SCALE GENOMIC DNA]</scope>
    <source>
        <strain evidence="3 4">EB310</strain>
    </source>
</reference>
<sequence>MGGLAPPPDTTEIERTMTSAARKQPVSSHPAFRWAVGAWFAALLGGGLFVMPDAVHASLGQSIGIDALIPAGIPARLVISGIGALLGLLLGLAIAMRAAALGKAATADCDEEVETDANVWLDDESLFDEADSVEDTEGDPRRPFNPREYLADEGIESWEPENDFEPPDDSAPTIDETEDQAGPAEDFPDQLVEPLVEAAEAGEAELLIETADEEEWLPEVGEMGEADLQFHHPVTAAVAPNEEAEAFGDLSLAELTARLGRAIEARRAAEVVGAADDDVDPVIAFLRREADRASPVREGTPASGEDSQAVLRGALDRLSRVSNPR</sequence>
<name>A0A7D4B950_9SPHN</name>
<protein>
    <submittedName>
        <fullName evidence="3">Uncharacterized protein</fullName>
    </submittedName>
</protein>
<keyword evidence="2" id="KW-1133">Transmembrane helix</keyword>
<feature type="compositionally biased region" description="Acidic residues" evidence="1">
    <location>
        <begin position="151"/>
        <end position="168"/>
    </location>
</feature>
<evidence type="ECO:0000256" key="2">
    <source>
        <dbReference type="SAM" id="Phobius"/>
    </source>
</evidence>
<dbReference type="KEGG" id="emv:HQR01_04920"/>
<evidence type="ECO:0000256" key="1">
    <source>
        <dbReference type="SAM" id="MobiDB-lite"/>
    </source>
</evidence>
<keyword evidence="2" id="KW-0812">Transmembrane</keyword>
<dbReference type="RefSeq" id="WP_173213064.1">
    <property type="nucleotide sequence ID" value="NZ_CP053921.1"/>
</dbReference>
<dbReference type="EMBL" id="CP053921">
    <property type="protein sequence ID" value="QKG70761.1"/>
    <property type="molecule type" value="Genomic_DNA"/>
</dbReference>
<feature type="transmembrane region" description="Helical" evidence="2">
    <location>
        <begin position="71"/>
        <end position="95"/>
    </location>
</feature>
<evidence type="ECO:0000313" key="3">
    <source>
        <dbReference type="EMBL" id="QKG70761.1"/>
    </source>
</evidence>
<organism evidence="3 4">
    <name type="scientific">Erythrobacter mangrovi</name>
    <dbReference type="NCBI Taxonomy" id="2739433"/>
    <lineage>
        <taxon>Bacteria</taxon>
        <taxon>Pseudomonadati</taxon>
        <taxon>Pseudomonadota</taxon>
        <taxon>Alphaproteobacteria</taxon>
        <taxon>Sphingomonadales</taxon>
        <taxon>Erythrobacteraceae</taxon>
        <taxon>Erythrobacter/Porphyrobacter group</taxon>
        <taxon>Erythrobacter</taxon>
    </lineage>
</organism>
<dbReference type="Proteomes" id="UP000504693">
    <property type="component" value="Chromosome"/>
</dbReference>
<feature type="region of interest" description="Disordered" evidence="1">
    <location>
        <begin position="124"/>
        <end position="186"/>
    </location>
</feature>
<dbReference type="AlphaFoldDB" id="A0A7D4B950"/>
<evidence type="ECO:0000313" key="4">
    <source>
        <dbReference type="Proteomes" id="UP000504693"/>
    </source>
</evidence>
<accession>A0A7D4B950</accession>
<feature type="compositionally biased region" description="Acidic residues" evidence="1">
    <location>
        <begin position="124"/>
        <end position="137"/>
    </location>
</feature>
<gene>
    <name evidence="3" type="ORF">HQR01_04920</name>
</gene>